<dbReference type="Proteomes" id="UP000192980">
    <property type="component" value="Unassembled WGS sequence"/>
</dbReference>
<evidence type="ECO:0000313" key="2">
    <source>
        <dbReference type="Proteomes" id="UP000192980"/>
    </source>
</evidence>
<gene>
    <name evidence="1" type="ORF">SAMN05660862_2283</name>
</gene>
<dbReference type="EMBL" id="FXAU01000003">
    <property type="protein sequence ID" value="SMG32728.1"/>
    <property type="molecule type" value="Genomic_DNA"/>
</dbReference>
<sequence length="59" mass="6355">MQNTNYHCDSCPNGVVVLNKRETGTGIRLSVQNCNVCGKEYGLKESAGLVKVGKEVKNA</sequence>
<dbReference type="AlphaFoldDB" id="A0A1X7JY93"/>
<accession>A0A1X7JY93</accession>
<organism evidence="1 2">
    <name type="scientific">Sphingobacterium psychroaquaticum</name>
    <dbReference type="NCBI Taxonomy" id="561061"/>
    <lineage>
        <taxon>Bacteria</taxon>
        <taxon>Pseudomonadati</taxon>
        <taxon>Bacteroidota</taxon>
        <taxon>Sphingobacteriia</taxon>
        <taxon>Sphingobacteriales</taxon>
        <taxon>Sphingobacteriaceae</taxon>
        <taxon>Sphingobacterium</taxon>
    </lineage>
</organism>
<keyword evidence="2" id="KW-1185">Reference proteome</keyword>
<protein>
    <submittedName>
        <fullName evidence="1">Uncharacterized protein</fullName>
    </submittedName>
</protein>
<proteinExistence type="predicted"/>
<reference evidence="1 2" key="1">
    <citation type="submission" date="2017-04" db="EMBL/GenBank/DDBJ databases">
        <authorList>
            <person name="Afonso C.L."/>
            <person name="Miller P.J."/>
            <person name="Scott M.A."/>
            <person name="Spackman E."/>
            <person name="Goraichik I."/>
            <person name="Dimitrov K.M."/>
            <person name="Suarez D.L."/>
            <person name="Swayne D.E."/>
        </authorList>
    </citation>
    <scope>NUCLEOTIDE SEQUENCE [LARGE SCALE GENOMIC DNA]</scope>
    <source>
        <strain evidence="1 2">DSM 22418</strain>
    </source>
</reference>
<evidence type="ECO:0000313" key="1">
    <source>
        <dbReference type="EMBL" id="SMG32728.1"/>
    </source>
</evidence>
<dbReference type="STRING" id="561061.SAMN05660862_2283"/>
<name>A0A1X7JY93_9SPHI</name>